<feature type="non-terminal residue" evidence="1">
    <location>
        <position position="301"/>
    </location>
</feature>
<sequence>MTSNAEQGSSADDLVVAKGSFAAMGGAERDLMRNLPALAQRFSVSVATLHSVPELESLCSGLGVPLISSDETWEVPTDALSTVLDSGMDSAVEAWAGCSGLAEALAICDALHLVSGDGSLALLKHVPDSVAVHLHLLEPHRGLHEDVLHREIDGSPKRSLGLTSALLSRARRRDIEAIRGLTDRPRSAISGNSSYTAARIGEVYGVEAGVLLPSVVSDEFPAETGLDEPSETQNISGPYAVSVGRASWVKGAWETVSMLAGSGVSLAHVGGGAEEDLVRLTKHAESCGVGLWVAPRLSSPE</sequence>
<name>A0A382BNR7_9ZZZZ</name>
<dbReference type="AlphaFoldDB" id="A0A382BNR7"/>
<proteinExistence type="predicted"/>
<organism evidence="1">
    <name type="scientific">marine metagenome</name>
    <dbReference type="NCBI Taxonomy" id="408172"/>
    <lineage>
        <taxon>unclassified sequences</taxon>
        <taxon>metagenomes</taxon>
        <taxon>ecological metagenomes</taxon>
    </lineage>
</organism>
<protein>
    <submittedName>
        <fullName evidence="1">Uncharacterized protein</fullName>
    </submittedName>
</protein>
<gene>
    <name evidence="1" type="ORF">METZ01_LOCUS167896</name>
</gene>
<evidence type="ECO:0000313" key="1">
    <source>
        <dbReference type="EMBL" id="SVB15042.1"/>
    </source>
</evidence>
<dbReference type="EMBL" id="UINC01030514">
    <property type="protein sequence ID" value="SVB15042.1"/>
    <property type="molecule type" value="Genomic_DNA"/>
</dbReference>
<dbReference type="SUPFAM" id="SSF53756">
    <property type="entry name" value="UDP-Glycosyltransferase/glycogen phosphorylase"/>
    <property type="match status" value="1"/>
</dbReference>
<accession>A0A382BNR7</accession>
<reference evidence="1" key="1">
    <citation type="submission" date="2018-05" db="EMBL/GenBank/DDBJ databases">
        <authorList>
            <person name="Lanie J.A."/>
            <person name="Ng W.-L."/>
            <person name="Kazmierczak K.M."/>
            <person name="Andrzejewski T.M."/>
            <person name="Davidsen T.M."/>
            <person name="Wayne K.J."/>
            <person name="Tettelin H."/>
            <person name="Glass J.I."/>
            <person name="Rusch D."/>
            <person name="Podicherti R."/>
            <person name="Tsui H.-C.T."/>
            <person name="Winkler M.E."/>
        </authorList>
    </citation>
    <scope>NUCLEOTIDE SEQUENCE</scope>
</reference>